<accession>A3ZNP9</accession>
<dbReference type="EMBL" id="AANZ01000003">
    <property type="protein sequence ID" value="EAQ81947.1"/>
    <property type="molecule type" value="Genomic_DNA"/>
</dbReference>
<dbReference type="Proteomes" id="UP000004358">
    <property type="component" value="Unassembled WGS sequence"/>
</dbReference>
<evidence type="ECO:0000313" key="3">
    <source>
        <dbReference type="Proteomes" id="UP000004358"/>
    </source>
</evidence>
<sequence>MNRFPPKRNAVAKSTARGMTASIGRRLRKGEYGKQVTDN</sequence>
<feature type="region of interest" description="Disordered" evidence="1">
    <location>
        <begin position="1"/>
        <end position="39"/>
    </location>
</feature>
<dbReference type="AlphaFoldDB" id="A3ZNP9"/>
<evidence type="ECO:0000256" key="1">
    <source>
        <dbReference type="SAM" id="MobiDB-lite"/>
    </source>
</evidence>
<proteinExistence type="predicted"/>
<protein>
    <submittedName>
        <fullName evidence="2">Uncharacterized protein</fullName>
    </submittedName>
</protein>
<reference evidence="2 3" key="1">
    <citation type="submission" date="2006-02" db="EMBL/GenBank/DDBJ databases">
        <authorList>
            <person name="Amann R."/>
            <person name="Ferriera S."/>
            <person name="Johnson J."/>
            <person name="Kravitz S."/>
            <person name="Halpern A."/>
            <person name="Remington K."/>
            <person name="Beeson K."/>
            <person name="Tran B."/>
            <person name="Rogers Y.-H."/>
            <person name="Friedman R."/>
            <person name="Venter J.C."/>
        </authorList>
    </citation>
    <scope>NUCLEOTIDE SEQUENCE [LARGE SCALE GENOMIC DNA]</scope>
    <source>
        <strain evidence="2 3">DSM 3645</strain>
    </source>
</reference>
<organism evidence="2 3">
    <name type="scientific">Blastopirellula marina DSM 3645</name>
    <dbReference type="NCBI Taxonomy" id="314230"/>
    <lineage>
        <taxon>Bacteria</taxon>
        <taxon>Pseudomonadati</taxon>
        <taxon>Planctomycetota</taxon>
        <taxon>Planctomycetia</taxon>
        <taxon>Pirellulales</taxon>
        <taxon>Pirellulaceae</taxon>
        <taxon>Blastopirellula</taxon>
    </lineage>
</organism>
<comment type="caution">
    <text evidence="2">The sequence shown here is derived from an EMBL/GenBank/DDBJ whole genome shotgun (WGS) entry which is preliminary data.</text>
</comment>
<dbReference type="HOGENOM" id="CLU_3305573_0_0_0"/>
<name>A3ZNP9_9BACT</name>
<evidence type="ECO:0000313" key="2">
    <source>
        <dbReference type="EMBL" id="EAQ81947.1"/>
    </source>
</evidence>
<gene>
    <name evidence="2" type="ORF">DSM3645_17385</name>
</gene>